<dbReference type="SUPFAM" id="SSF54631">
    <property type="entry name" value="CBS-domain pair"/>
    <property type="match status" value="1"/>
</dbReference>
<feature type="transmembrane region" description="Helical" evidence="11">
    <location>
        <begin position="166"/>
        <end position="191"/>
    </location>
</feature>
<evidence type="ECO:0000313" key="15">
    <source>
        <dbReference type="Proteomes" id="UP000009011"/>
    </source>
</evidence>
<gene>
    <name evidence="14" type="ordered locus">MROS_0925</name>
</gene>
<evidence type="ECO:0000256" key="8">
    <source>
        <dbReference type="ARBA" id="ARBA00023214"/>
    </source>
</evidence>
<evidence type="ECO:0000256" key="2">
    <source>
        <dbReference type="ARBA" id="ARBA00022448"/>
    </source>
</evidence>
<feature type="transmembrane region" description="Helical" evidence="11">
    <location>
        <begin position="317"/>
        <end position="336"/>
    </location>
</feature>
<dbReference type="Gene3D" id="3.30.70.1450">
    <property type="entry name" value="Regulator of K+ conductance, C-terminal domain"/>
    <property type="match status" value="1"/>
</dbReference>
<evidence type="ECO:0000256" key="7">
    <source>
        <dbReference type="ARBA" id="ARBA00023173"/>
    </source>
</evidence>
<keyword evidence="10" id="KW-0129">CBS domain</keyword>
<dbReference type="STRING" id="1191523.MROS_0925"/>
<dbReference type="Gene3D" id="1.10.3080.10">
    <property type="entry name" value="Clc chloride channel"/>
    <property type="match status" value="1"/>
</dbReference>
<dbReference type="InterPro" id="IPR036721">
    <property type="entry name" value="RCK_C_sf"/>
</dbReference>
<comment type="subcellular location">
    <subcellularLocation>
        <location evidence="1">Membrane</location>
        <topology evidence="1">Multi-pass membrane protein</topology>
    </subcellularLocation>
</comment>
<feature type="domain" description="RCK C-terminal" evidence="12">
    <location>
        <begin position="594"/>
        <end position="687"/>
    </location>
</feature>
<keyword evidence="3 11" id="KW-0812">Transmembrane</keyword>
<dbReference type="Gene3D" id="3.10.580.10">
    <property type="entry name" value="CBS-domain"/>
    <property type="match status" value="2"/>
</dbReference>
<dbReference type="PATRIC" id="fig|1191523.3.peg.978"/>
<feature type="domain" description="CBS" evidence="13">
    <location>
        <begin position="527"/>
        <end position="586"/>
    </location>
</feature>
<proteinExistence type="predicted"/>
<feature type="transmembrane region" description="Helical" evidence="11">
    <location>
        <begin position="241"/>
        <end position="259"/>
    </location>
</feature>
<keyword evidence="2" id="KW-0813">Transport</keyword>
<name>I7A2K8_MELRP</name>
<keyword evidence="5" id="KW-0406">Ion transport</keyword>
<dbReference type="eggNOG" id="COG3273">
    <property type="taxonomic scope" value="Bacteria"/>
</dbReference>
<dbReference type="InterPro" id="IPR000644">
    <property type="entry name" value="CBS_dom"/>
</dbReference>
<evidence type="ECO:0000256" key="1">
    <source>
        <dbReference type="ARBA" id="ARBA00004141"/>
    </source>
</evidence>
<sequence length="687" mass="75562">MRKHYEVLKENLKVFNTKKILDYDYTSYVVYSVIMGVVVGFATVVFHESIDFFNELFFKQTANGLYFLGAAAVIALPAIGMFIQSLMIYGAPDIAKNRGVVEVIKAVATKGYRIPLRNTIFHFIAPVISIGSGNTVGPEGPAAQLGGGLANKLAYLFGLSETKKKVLTAAGAGAAIAAIFNTPMGGIFFALEIVLLNEFSTSTFPALILSSVTSSAVSRAFLGNKSIFHFHTPQVGDYLNLYYYAILGIIAGLLSLFFIRYSNSLDSIINKKILKKVPRWALMTFVGLVMGVAGYFYKDIFGIGYNGINHILSNSLAWQVVAVLLILKFLLVPMVLNSGGFGGIFAPSLFMGACLGFLYGTGLNYLLGYQFDTTAFVLVGMGAVLGGVNFIPISSILIIFEMTKDYSFILPLMLAVVASTMIVQIVLKKSIHEHHLEKQGYRVSAKGEINLLKSLTAKQVMKSDIVLVKDDTPLPEIVKHLIESSHNTFYMIDEDGKITGTITEAELRPIITEYEHLRNVLVARDVASSSVTLIREDETLDSVLKKFEAKDADEFPVVSNSDGNKILGTISRHDVIAAYNKESLKTDIVEGLSHELLTVSKIKKTQVFEGYSILEKTAPPEFVGKSLTDLKIRSRYGLEVLVVKKTNSPFDENDKDVVVPDPNYVIREGDELILFGRDDKIEEALQW</sequence>
<evidence type="ECO:0000256" key="9">
    <source>
        <dbReference type="ARBA" id="ARBA00023303"/>
    </source>
</evidence>
<feature type="transmembrane region" description="Helical" evidence="11">
    <location>
        <begin position="375"/>
        <end position="400"/>
    </location>
</feature>
<dbReference type="GO" id="GO:0005254">
    <property type="term" value="F:chloride channel activity"/>
    <property type="evidence" value="ECO:0007669"/>
    <property type="project" value="UniProtKB-KW"/>
</dbReference>
<keyword evidence="9" id="KW-0407">Ion channel</keyword>
<dbReference type="GO" id="GO:0008324">
    <property type="term" value="F:monoatomic cation transmembrane transporter activity"/>
    <property type="evidence" value="ECO:0007669"/>
    <property type="project" value="InterPro"/>
</dbReference>
<keyword evidence="6 11" id="KW-0472">Membrane</keyword>
<dbReference type="KEGG" id="mro:MROS_0925"/>
<dbReference type="Proteomes" id="UP000009011">
    <property type="component" value="Chromosome"/>
</dbReference>
<dbReference type="SUPFAM" id="SSF116726">
    <property type="entry name" value="TrkA C-terminal domain-like"/>
    <property type="match status" value="1"/>
</dbReference>
<feature type="transmembrane region" description="Helical" evidence="11">
    <location>
        <begin position="280"/>
        <end position="297"/>
    </location>
</feature>
<dbReference type="PROSITE" id="PS51371">
    <property type="entry name" value="CBS"/>
    <property type="match status" value="2"/>
</dbReference>
<dbReference type="InterPro" id="IPR006037">
    <property type="entry name" value="RCK_C"/>
</dbReference>
<dbReference type="Pfam" id="PF02080">
    <property type="entry name" value="TrkA_C"/>
    <property type="match status" value="1"/>
</dbReference>
<feature type="domain" description="CBS" evidence="13">
    <location>
        <begin position="461"/>
        <end position="518"/>
    </location>
</feature>
<dbReference type="InterPro" id="IPR001807">
    <property type="entry name" value="ClC"/>
</dbReference>
<feature type="transmembrane region" description="Helical" evidence="11">
    <location>
        <begin position="348"/>
        <end position="369"/>
    </location>
</feature>
<keyword evidence="4 11" id="KW-1133">Transmembrane helix</keyword>
<keyword evidence="8" id="KW-0868">Chloride</keyword>
<dbReference type="InterPro" id="IPR014743">
    <property type="entry name" value="Cl-channel_core"/>
</dbReference>
<dbReference type="CDD" id="cd00400">
    <property type="entry name" value="Voltage_gated_ClC"/>
    <property type="match status" value="1"/>
</dbReference>
<evidence type="ECO:0000259" key="13">
    <source>
        <dbReference type="PROSITE" id="PS51371"/>
    </source>
</evidence>
<feature type="transmembrane region" description="Helical" evidence="11">
    <location>
        <begin position="28"/>
        <end position="46"/>
    </location>
</feature>
<keyword evidence="7" id="KW-0869">Chloride channel</keyword>
<evidence type="ECO:0000256" key="5">
    <source>
        <dbReference type="ARBA" id="ARBA00023065"/>
    </source>
</evidence>
<keyword evidence="15" id="KW-1185">Reference proteome</keyword>
<organism evidence="14 15">
    <name type="scientific">Melioribacter roseus (strain DSM 23840 / JCM 17771 / VKM B-2668 / P3M-2)</name>
    <dbReference type="NCBI Taxonomy" id="1191523"/>
    <lineage>
        <taxon>Bacteria</taxon>
        <taxon>Pseudomonadati</taxon>
        <taxon>Ignavibacteriota</taxon>
        <taxon>Ignavibacteria</taxon>
        <taxon>Ignavibacteriales</taxon>
        <taxon>Melioribacteraceae</taxon>
        <taxon>Melioribacter</taxon>
    </lineage>
</organism>
<evidence type="ECO:0000256" key="3">
    <source>
        <dbReference type="ARBA" id="ARBA00022692"/>
    </source>
</evidence>
<protein>
    <submittedName>
        <fullName evidence="14">Chloride channel core</fullName>
    </submittedName>
</protein>
<evidence type="ECO:0000259" key="12">
    <source>
        <dbReference type="PROSITE" id="PS51202"/>
    </source>
</evidence>
<dbReference type="SMART" id="SM00116">
    <property type="entry name" value="CBS"/>
    <property type="match status" value="2"/>
</dbReference>
<evidence type="ECO:0000256" key="4">
    <source>
        <dbReference type="ARBA" id="ARBA00022989"/>
    </source>
</evidence>
<dbReference type="eggNOG" id="COG0038">
    <property type="taxonomic scope" value="Bacteria"/>
</dbReference>
<dbReference type="Pfam" id="PF00571">
    <property type="entry name" value="CBS"/>
    <property type="match status" value="2"/>
</dbReference>
<dbReference type="PANTHER" id="PTHR43427:SF6">
    <property type="entry name" value="CHLORIDE CHANNEL PROTEIN CLC-E"/>
    <property type="match status" value="1"/>
</dbReference>
<evidence type="ECO:0000256" key="10">
    <source>
        <dbReference type="PROSITE-ProRule" id="PRU00703"/>
    </source>
</evidence>
<dbReference type="HOGENOM" id="CLU_015263_5_1_10"/>
<dbReference type="RefSeq" id="WP_014855602.1">
    <property type="nucleotide sequence ID" value="NC_018178.1"/>
</dbReference>
<dbReference type="PROSITE" id="PS51202">
    <property type="entry name" value="RCK_C"/>
    <property type="match status" value="1"/>
</dbReference>
<reference evidence="14 15" key="1">
    <citation type="journal article" date="2013" name="PLoS ONE">
        <title>Genomic analysis of Melioribacter roseus, facultatively anaerobic organotrophic bacterium representing a novel deep lineage within Bacteriodetes/Chlorobi group.</title>
        <authorList>
            <person name="Kadnikov V.V."/>
            <person name="Mardanov A.V."/>
            <person name="Podosokorskaya O.A."/>
            <person name="Gavrilov S.N."/>
            <person name="Kublanov I.V."/>
            <person name="Beletsky A.V."/>
            <person name="Bonch-Osmolovskaya E.A."/>
            <person name="Ravin N.V."/>
        </authorList>
    </citation>
    <scope>NUCLEOTIDE SEQUENCE [LARGE SCALE GENOMIC DNA]</scope>
    <source>
        <strain evidence="15">JCM 17771 / P3M-2</strain>
    </source>
</reference>
<evidence type="ECO:0000313" key="14">
    <source>
        <dbReference type="EMBL" id="AFN74166.1"/>
    </source>
</evidence>
<dbReference type="EMBL" id="CP003557">
    <property type="protein sequence ID" value="AFN74166.1"/>
    <property type="molecule type" value="Genomic_DNA"/>
</dbReference>
<dbReference type="OrthoDB" id="9812438at2"/>
<dbReference type="GO" id="GO:0034707">
    <property type="term" value="C:chloride channel complex"/>
    <property type="evidence" value="ECO:0007669"/>
    <property type="project" value="UniProtKB-KW"/>
</dbReference>
<dbReference type="InterPro" id="IPR050368">
    <property type="entry name" value="ClC-type_chloride_channel"/>
</dbReference>
<dbReference type="Pfam" id="PF00654">
    <property type="entry name" value="Voltage_CLC"/>
    <property type="match status" value="1"/>
</dbReference>
<dbReference type="InterPro" id="IPR046342">
    <property type="entry name" value="CBS_dom_sf"/>
</dbReference>
<feature type="transmembrane region" description="Helical" evidence="11">
    <location>
        <begin position="407"/>
        <end position="427"/>
    </location>
</feature>
<dbReference type="PRINTS" id="PR00762">
    <property type="entry name" value="CLCHANNEL"/>
</dbReference>
<dbReference type="SUPFAM" id="SSF81340">
    <property type="entry name" value="Clc chloride channel"/>
    <property type="match status" value="1"/>
</dbReference>
<evidence type="ECO:0000256" key="6">
    <source>
        <dbReference type="ARBA" id="ARBA00023136"/>
    </source>
</evidence>
<dbReference type="PANTHER" id="PTHR43427">
    <property type="entry name" value="CHLORIDE CHANNEL PROTEIN CLC-E"/>
    <property type="match status" value="1"/>
</dbReference>
<accession>I7A2K8</accession>
<dbReference type="AlphaFoldDB" id="I7A2K8"/>
<dbReference type="eggNOG" id="COG0517">
    <property type="taxonomic scope" value="Bacteria"/>
</dbReference>
<dbReference type="GO" id="GO:0006813">
    <property type="term" value="P:potassium ion transport"/>
    <property type="evidence" value="ECO:0007669"/>
    <property type="project" value="InterPro"/>
</dbReference>
<feature type="transmembrane region" description="Helical" evidence="11">
    <location>
        <begin position="66"/>
        <end position="89"/>
    </location>
</feature>
<evidence type="ECO:0000256" key="11">
    <source>
        <dbReference type="SAM" id="Phobius"/>
    </source>
</evidence>